<sequence>MTIHIITVATHKEGKLQELIDNKFNTNIIVLGMGKKWTGFRMKNELALEYINKLQDDDIIIFLDGFDSEIKLDPNLAVERFKKNNYKLLFSYEPGSNLLKLDRWLWPSCKKNEPLNMGLWMGYVKYLKIFLAESLKAKCKDDQVIGNSLCKKLEFIEVDKNQQIFQNLKFANGFNYNGQAVFVSYPGTFSFKRAFRYIFEYIQFVLIPVFILYLIVVYFLLKIKKRKYIYISSFSFILLLILLYSDFSCIDYSVGLKYFINQ</sequence>
<reference evidence="3" key="1">
    <citation type="journal article" date="2020" name="Nature">
        <title>Giant virus diversity and host interactions through global metagenomics.</title>
        <authorList>
            <person name="Schulz F."/>
            <person name="Roux S."/>
            <person name="Paez-Espino D."/>
            <person name="Jungbluth S."/>
            <person name="Walsh D.A."/>
            <person name="Denef V.J."/>
            <person name="McMahon K.D."/>
            <person name="Konstantinidis K.T."/>
            <person name="Eloe-Fadrosh E.A."/>
            <person name="Kyrpides N.C."/>
            <person name="Woyke T."/>
        </authorList>
    </citation>
    <scope>NUCLEOTIDE SEQUENCE</scope>
    <source>
        <strain evidence="3">GVMAG-M-3300023109-53</strain>
    </source>
</reference>
<keyword evidence="1" id="KW-1133">Transmembrane helix</keyword>
<protein>
    <recommendedName>
        <fullName evidence="2">PLOD1-3-like GT domain-containing protein</fullName>
    </recommendedName>
</protein>
<name>A0A6C0CX80_9ZZZZ</name>
<dbReference type="Pfam" id="PF25342">
    <property type="entry name" value="GT_PLOD"/>
    <property type="match status" value="1"/>
</dbReference>
<dbReference type="AlphaFoldDB" id="A0A6C0CX80"/>
<keyword evidence="1" id="KW-0812">Transmembrane</keyword>
<feature type="transmembrane region" description="Helical" evidence="1">
    <location>
        <begin position="201"/>
        <end position="221"/>
    </location>
</feature>
<dbReference type="EMBL" id="MN739502">
    <property type="protein sequence ID" value="QHT08833.1"/>
    <property type="molecule type" value="Genomic_DNA"/>
</dbReference>
<feature type="transmembrane region" description="Helical" evidence="1">
    <location>
        <begin position="228"/>
        <end position="245"/>
    </location>
</feature>
<dbReference type="CDD" id="cd22997">
    <property type="entry name" value="GT_LH"/>
    <property type="match status" value="1"/>
</dbReference>
<dbReference type="InterPro" id="IPR057589">
    <property type="entry name" value="GT_PLOD"/>
</dbReference>
<evidence type="ECO:0000256" key="1">
    <source>
        <dbReference type="SAM" id="Phobius"/>
    </source>
</evidence>
<evidence type="ECO:0000313" key="3">
    <source>
        <dbReference type="EMBL" id="QHT08833.1"/>
    </source>
</evidence>
<organism evidence="3">
    <name type="scientific">viral metagenome</name>
    <dbReference type="NCBI Taxonomy" id="1070528"/>
    <lineage>
        <taxon>unclassified sequences</taxon>
        <taxon>metagenomes</taxon>
        <taxon>organismal metagenomes</taxon>
    </lineage>
</organism>
<accession>A0A6C0CX80</accession>
<keyword evidence="1" id="KW-0472">Membrane</keyword>
<feature type="domain" description="PLOD1-3-like GT" evidence="2">
    <location>
        <begin position="3"/>
        <end position="171"/>
    </location>
</feature>
<proteinExistence type="predicted"/>
<evidence type="ECO:0000259" key="2">
    <source>
        <dbReference type="Pfam" id="PF25342"/>
    </source>
</evidence>